<dbReference type="EMBL" id="MLJW01000109">
    <property type="protein sequence ID" value="OIQ99224.1"/>
    <property type="molecule type" value="Genomic_DNA"/>
</dbReference>
<organism evidence="3">
    <name type="scientific">mine drainage metagenome</name>
    <dbReference type="NCBI Taxonomy" id="410659"/>
    <lineage>
        <taxon>unclassified sequences</taxon>
        <taxon>metagenomes</taxon>
        <taxon>ecological metagenomes</taxon>
    </lineage>
</organism>
<dbReference type="SUPFAM" id="SSF53955">
    <property type="entry name" value="Lysozyme-like"/>
    <property type="match status" value="1"/>
</dbReference>
<sequence>MSQAILLSNWGKRKAEFVLNFMQGGLMASGLILGLALAALLAKNPAALDALRSLQVPPGQVQASPGNDALKSALSAEPDSAATLTPEMHAALDFASRRYRVSAEALDPVFLAAQAAGRRMHLDPLLIVAVIAIESRFNPFAESVVGAQGLMQVMPRWHHDKLPEGAGALTLFDPVVNIEVGAQVLRESIRRMGGLIPGLQQFAGDSDDPEQSYANKVLAEKQQMERAARLHHGA</sequence>
<dbReference type="AlphaFoldDB" id="A0A1J5RSE6"/>
<proteinExistence type="predicted"/>
<keyword evidence="1" id="KW-0812">Transmembrane</keyword>
<name>A0A1J5RSE6_9ZZZZ</name>
<dbReference type="Pfam" id="PF01464">
    <property type="entry name" value="SLT"/>
    <property type="match status" value="1"/>
</dbReference>
<dbReference type="PANTHER" id="PTHR37423">
    <property type="entry name" value="SOLUBLE LYTIC MUREIN TRANSGLYCOSYLASE-RELATED"/>
    <property type="match status" value="1"/>
</dbReference>
<protein>
    <submittedName>
        <fullName evidence="3">Membrane-bound lytic murein transglycosylase C</fullName>
    </submittedName>
</protein>
<dbReference type="PANTHER" id="PTHR37423:SF2">
    <property type="entry name" value="MEMBRANE-BOUND LYTIC MUREIN TRANSGLYCOSYLASE C"/>
    <property type="match status" value="1"/>
</dbReference>
<evidence type="ECO:0000259" key="2">
    <source>
        <dbReference type="Pfam" id="PF01464"/>
    </source>
</evidence>
<evidence type="ECO:0000313" key="3">
    <source>
        <dbReference type="EMBL" id="OIQ99224.1"/>
    </source>
</evidence>
<comment type="caution">
    <text evidence="3">The sequence shown here is derived from an EMBL/GenBank/DDBJ whole genome shotgun (WGS) entry which is preliminary data.</text>
</comment>
<dbReference type="InterPro" id="IPR008258">
    <property type="entry name" value="Transglycosylase_SLT_dom_1"/>
</dbReference>
<feature type="domain" description="Transglycosylase SLT" evidence="2">
    <location>
        <begin position="113"/>
        <end position="194"/>
    </location>
</feature>
<gene>
    <name evidence="3" type="primary">mltC_8</name>
    <name evidence="3" type="ORF">GALL_188060</name>
</gene>
<dbReference type="Gene3D" id="1.10.530.10">
    <property type="match status" value="1"/>
</dbReference>
<reference evidence="3" key="1">
    <citation type="submission" date="2016-10" db="EMBL/GenBank/DDBJ databases">
        <title>Sequence of Gallionella enrichment culture.</title>
        <authorList>
            <person name="Poehlein A."/>
            <person name="Muehling M."/>
            <person name="Daniel R."/>
        </authorList>
    </citation>
    <scope>NUCLEOTIDE SEQUENCE</scope>
</reference>
<evidence type="ECO:0000256" key="1">
    <source>
        <dbReference type="SAM" id="Phobius"/>
    </source>
</evidence>
<accession>A0A1J5RSE6</accession>
<keyword evidence="1" id="KW-1133">Transmembrane helix</keyword>
<feature type="transmembrane region" description="Helical" evidence="1">
    <location>
        <begin position="20"/>
        <end position="42"/>
    </location>
</feature>
<dbReference type="InterPro" id="IPR023346">
    <property type="entry name" value="Lysozyme-like_dom_sf"/>
</dbReference>
<keyword evidence="1" id="KW-0472">Membrane</keyword>